<evidence type="ECO:0000256" key="10">
    <source>
        <dbReference type="HAMAP-Rule" id="MF_00019"/>
    </source>
</evidence>
<sequence length="333" mass="36031">MGGDFGPRITVPAALDALRRHPSLNILLVGHQQQILPLLKHCDSALRVRIELLHAETVVAMNERPTFALRRRQDSSMYMALQSVAQGRAQACVSAGNTGALMVLGRGILQMLPGIDRPAITSTVPTAAGHCHMLDLGANVDCSAEHLLQFAIMGSVMLRAVERIESPTVALLNIGAEEIKGNEQVKLASRLLTERTGLNYIGFIEGDGVFSGEADLVVCDGFVGNIALKSSEGLARLISCKVRQSFSRNLYRRLLALLARPLIRELQQQLDPGLHNGASLLGLQGIVVKSHGGANHDCFGYAIDKAVAEAEMNIPERISKQLEHYLYPPIAPE</sequence>
<dbReference type="PIRSF" id="PIRSF002465">
    <property type="entry name" value="Phsphlp_syn_PlsX"/>
    <property type="match status" value="1"/>
</dbReference>
<name>A0A2P8EKK0_9GAMM</name>
<dbReference type="EMBL" id="PYGI01000028">
    <property type="protein sequence ID" value="PSL10000.1"/>
    <property type="molecule type" value="Genomic_DNA"/>
</dbReference>
<evidence type="ECO:0000256" key="5">
    <source>
        <dbReference type="ARBA" id="ARBA00023098"/>
    </source>
</evidence>
<dbReference type="Gene3D" id="3.40.718.10">
    <property type="entry name" value="Isopropylmalate Dehydrogenase"/>
    <property type="match status" value="1"/>
</dbReference>
<dbReference type="InterPro" id="IPR003664">
    <property type="entry name" value="FA_synthesis"/>
</dbReference>
<keyword evidence="5 10" id="KW-0443">Lipid metabolism</keyword>
<accession>A0A2P8EKK0</accession>
<evidence type="ECO:0000256" key="9">
    <source>
        <dbReference type="ARBA" id="ARBA00046608"/>
    </source>
</evidence>
<organism evidence="11 12">
    <name type="scientific">Marinobacterium halophilum</name>
    <dbReference type="NCBI Taxonomy" id="267374"/>
    <lineage>
        <taxon>Bacteria</taxon>
        <taxon>Pseudomonadati</taxon>
        <taxon>Pseudomonadota</taxon>
        <taxon>Gammaproteobacteria</taxon>
        <taxon>Oceanospirillales</taxon>
        <taxon>Oceanospirillaceae</taxon>
        <taxon>Marinobacterium</taxon>
    </lineage>
</organism>
<gene>
    <name evidence="10" type="primary">plsX</name>
    <name evidence="11" type="ORF">CLV44_12826</name>
</gene>
<protein>
    <recommendedName>
        <fullName evidence="8 10">Phosphate acyltransferase</fullName>
        <ecNumber evidence="8 10">2.3.1.274</ecNumber>
    </recommendedName>
    <alternativeName>
        <fullName evidence="10">Acyl-ACP phosphotransacylase</fullName>
    </alternativeName>
    <alternativeName>
        <fullName evidence="10">Acyl-[acyl-carrier-protein]--phosphate acyltransferase</fullName>
    </alternativeName>
    <alternativeName>
        <fullName evidence="10">Phosphate-acyl-ACP acyltransferase</fullName>
    </alternativeName>
</protein>
<dbReference type="GO" id="GO:0006633">
    <property type="term" value="P:fatty acid biosynthetic process"/>
    <property type="evidence" value="ECO:0007669"/>
    <property type="project" value="UniProtKB-UniRule"/>
</dbReference>
<dbReference type="GO" id="GO:0043811">
    <property type="term" value="F:phosphate:acyl-[acyl carrier protein] acyltransferase activity"/>
    <property type="evidence" value="ECO:0007669"/>
    <property type="project" value="UniProtKB-UniRule"/>
</dbReference>
<evidence type="ECO:0000256" key="1">
    <source>
        <dbReference type="ARBA" id="ARBA00001232"/>
    </source>
</evidence>
<comment type="subunit">
    <text evidence="9 10">Homodimer. Probably interacts with PlsY.</text>
</comment>
<keyword evidence="7 10" id="KW-1208">Phospholipid metabolism</keyword>
<keyword evidence="11" id="KW-0012">Acyltransferase</keyword>
<dbReference type="SUPFAM" id="SSF53659">
    <property type="entry name" value="Isocitrate/Isopropylmalate dehydrogenase-like"/>
    <property type="match status" value="1"/>
</dbReference>
<keyword evidence="4 10" id="KW-0808">Transferase</keyword>
<evidence type="ECO:0000256" key="7">
    <source>
        <dbReference type="ARBA" id="ARBA00023264"/>
    </source>
</evidence>
<comment type="caution">
    <text evidence="11">The sequence shown here is derived from an EMBL/GenBank/DDBJ whole genome shotgun (WGS) entry which is preliminary data.</text>
</comment>
<dbReference type="PANTHER" id="PTHR30100:SF1">
    <property type="entry name" value="PHOSPHATE ACYLTRANSFERASE"/>
    <property type="match status" value="1"/>
</dbReference>
<evidence type="ECO:0000256" key="8">
    <source>
        <dbReference type="ARBA" id="ARBA00024069"/>
    </source>
</evidence>
<dbReference type="AlphaFoldDB" id="A0A2P8EKK0"/>
<dbReference type="UniPathway" id="UPA00085"/>
<dbReference type="GO" id="GO:0005737">
    <property type="term" value="C:cytoplasm"/>
    <property type="evidence" value="ECO:0007669"/>
    <property type="project" value="UniProtKB-SubCell"/>
</dbReference>
<dbReference type="HAMAP" id="MF_00019">
    <property type="entry name" value="PlsX"/>
    <property type="match status" value="1"/>
</dbReference>
<keyword evidence="6 10" id="KW-0594">Phospholipid biosynthesis</keyword>
<keyword evidence="12" id="KW-1185">Reference proteome</keyword>
<comment type="function">
    <text evidence="10">Catalyzes the reversible formation of acyl-phosphate (acyl-PO(4)) from acyl-[acyl-carrier-protein] (acyl-ACP). This enzyme utilizes acyl-ACP as fatty acyl donor, but not acyl-CoA.</text>
</comment>
<evidence type="ECO:0000313" key="11">
    <source>
        <dbReference type="EMBL" id="PSL10000.1"/>
    </source>
</evidence>
<evidence type="ECO:0000256" key="2">
    <source>
        <dbReference type="ARBA" id="ARBA00022490"/>
    </source>
</evidence>
<evidence type="ECO:0000256" key="3">
    <source>
        <dbReference type="ARBA" id="ARBA00022516"/>
    </source>
</evidence>
<dbReference type="PANTHER" id="PTHR30100">
    <property type="entry name" value="FATTY ACID/PHOSPHOLIPID SYNTHESIS PROTEIN PLSX"/>
    <property type="match status" value="1"/>
</dbReference>
<keyword evidence="3 10" id="KW-0444">Lipid biosynthesis</keyword>
<evidence type="ECO:0000256" key="6">
    <source>
        <dbReference type="ARBA" id="ARBA00023209"/>
    </source>
</evidence>
<evidence type="ECO:0000313" key="12">
    <source>
        <dbReference type="Proteomes" id="UP000242133"/>
    </source>
</evidence>
<reference evidence="11 12" key="1">
    <citation type="submission" date="2018-03" db="EMBL/GenBank/DDBJ databases">
        <title>Genomic Encyclopedia of Archaeal and Bacterial Type Strains, Phase II (KMG-II): from individual species to whole genera.</title>
        <authorList>
            <person name="Goeker M."/>
        </authorList>
    </citation>
    <scope>NUCLEOTIDE SEQUENCE [LARGE SCALE GENOMIC DNA]</scope>
    <source>
        <strain evidence="11 12">DSM 17586</strain>
    </source>
</reference>
<dbReference type="GO" id="GO:0008654">
    <property type="term" value="P:phospholipid biosynthetic process"/>
    <property type="evidence" value="ECO:0007669"/>
    <property type="project" value="UniProtKB-KW"/>
</dbReference>
<comment type="pathway">
    <text evidence="10">Lipid metabolism; phospholipid metabolism.</text>
</comment>
<dbReference type="InterPro" id="IPR012281">
    <property type="entry name" value="Phospholipid_synth_PlsX-like"/>
</dbReference>
<evidence type="ECO:0000256" key="4">
    <source>
        <dbReference type="ARBA" id="ARBA00022679"/>
    </source>
</evidence>
<comment type="subcellular location">
    <subcellularLocation>
        <location evidence="10">Cytoplasm</location>
    </subcellularLocation>
    <text evidence="10">Associated with the membrane possibly through PlsY.</text>
</comment>
<dbReference type="Pfam" id="PF02504">
    <property type="entry name" value="FA_synthesis"/>
    <property type="match status" value="1"/>
</dbReference>
<proteinExistence type="inferred from homology"/>
<dbReference type="NCBIfam" id="TIGR00182">
    <property type="entry name" value="plsX"/>
    <property type="match status" value="1"/>
</dbReference>
<comment type="catalytic activity">
    <reaction evidence="1 10">
        <text>a fatty acyl-[ACP] + phosphate = an acyl phosphate + holo-[ACP]</text>
        <dbReference type="Rhea" id="RHEA:42292"/>
        <dbReference type="Rhea" id="RHEA-COMP:9685"/>
        <dbReference type="Rhea" id="RHEA-COMP:14125"/>
        <dbReference type="ChEBI" id="CHEBI:43474"/>
        <dbReference type="ChEBI" id="CHEBI:59918"/>
        <dbReference type="ChEBI" id="CHEBI:64479"/>
        <dbReference type="ChEBI" id="CHEBI:138651"/>
        <dbReference type="EC" id="2.3.1.274"/>
    </reaction>
</comment>
<comment type="similarity">
    <text evidence="10">Belongs to the PlsX family.</text>
</comment>
<keyword evidence="2 10" id="KW-0963">Cytoplasm</keyword>
<dbReference type="Proteomes" id="UP000242133">
    <property type="component" value="Unassembled WGS sequence"/>
</dbReference>
<dbReference type="EC" id="2.3.1.274" evidence="8 10"/>